<keyword evidence="3" id="KW-1185">Reference proteome</keyword>
<dbReference type="EMBL" id="MLAK01000614">
    <property type="protein sequence ID" value="OHT10351.1"/>
    <property type="molecule type" value="Genomic_DNA"/>
</dbReference>
<sequence>MVEIYSAKIRCCKLSIRESGSCFQDSKKFSSFNENKRISRLCTFVRRPPPCNQNYRRKIIKPPVHSKPMFHIELSDDPFVLPDDFEEIPQFITYRCQKIVSSRMFGKQTVFQLINKEGKIIYSAKFKPGASNPSISIYQGDFNSFSNNPSSGNQNNSNNSSKSDNSHENGTVGVILSSNKLTNFSLRKQTRYGNEIMSIKFSKGDDPKMPRTIQIYANIEDSQKPLHLHSMLPKKTIFGTWQLDLNADHVFTSAKNSRIINDSNETVFITRKVERRVLEIEALANFELLQLFAICVASYICKLK</sequence>
<evidence type="ECO:0000256" key="1">
    <source>
        <dbReference type="SAM" id="MobiDB-lite"/>
    </source>
</evidence>
<dbReference type="AlphaFoldDB" id="A0A1J4KG07"/>
<dbReference type="RefSeq" id="XP_068363487.1">
    <property type="nucleotide sequence ID" value="XM_068501369.1"/>
</dbReference>
<dbReference type="VEuPathDB" id="TrichDB:TRFO_20392"/>
<gene>
    <name evidence="2" type="ORF">TRFO_20392</name>
</gene>
<dbReference type="Proteomes" id="UP000179807">
    <property type="component" value="Unassembled WGS sequence"/>
</dbReference>
<comment type="caution">
    <text evidence="2">The sequence shown here is derived from an EMBL/GenBank/DDBJ whole genome shotgun (WGS) entry which is preliminary data.</text>
</comment>
<feature type="region of interest" description="Disordered" evidence="1">
    <location>
        <begin position="146"/>
        <end position="171"/>
    </location>
</feature>
<evidence type="ECO:0000313" key="3">
    <source>
        <dbReference type="Proteomes" id="UP000179807"/>
    </source>
</evidence>
<evidence type="ECO:0008006" key="4">
    <source>
        <dbReference type="Google" id="ProtNLM"/>
    </source>
</evidence>
<name>A0A1J4KG07_9EUKA</name>
<proteinExistence type="predicted"/>
<accession>A0A1J4KG07</accession>
<dbReference type="GeneID" id="94836073"/>
<reference evidence="2" key="1">
    <citation type="submission" date="2016-10" db="EMBL/GenBank/DDBJ databases">
        <authorList>
            <person name="Benchimol M."/>
            <person name="Almeida L.G."/>
            <person name="Vasconcelos A.T."/>
            <person name="Perreira-Neves A."/>
            <person name="Rosa I.A."/>
            <person name="Tasca T."/>
            <person name="Bogo M.R."/>
            <person name="de Souza W."/>
        </authorList>
    </citation>
    <scope>NUCLEOTIDE SEQUENCE [LARGE SCALE GENOMIC DNA]</scope>
    <source>
        <strain evidence="2">K</strain>
    </source>
</reference>
<feature type="compositionally biased region" description="Low complexity" evidence="1">
    <location>
        <begin position="146"/>
        <end position="163"/>
    </location>
</feature>
<evidence type="ECO:0000313" key="2">
    <source>
        <dbReference type="EMBL" id="OHT10351.1"/>
    </source>
</evidence>
<organism evidence="2 3">
    <name type="scientific">Tritrichomonas foetus</name>
    <dbReference type="NCBI Taxonomy" id="1144522"/>
    <lineage>
        <taxon>Eukaryota</taxon>
        <taxon>Metamonada</taxon>
        <taxon>Parabasalia</taxon>
        <taxon>Tritrichomonadida</taxon>
        <taxon>Tritrichomonadidae</taxon>
        <taxon>Tritrichomonas</taxon>
    </lineage>
</organism>
<protein>
    <recommendedName>
        <fullName evidence="4">Tubby C-terminal domain-containing protein</fullName>
    </recommendedName>
</protein>